<dbReference type="RefSeq" id="WP_076761555.1">
    <property type="nucleotide sequence ID" value="NZ_JARMMH010000013.1"/>
</dbReference>
<keyword evidence="1" id="KW-0472">Membrane</keyword>
<dbReference type="EMBL" id="MTJL01000016">
    <property type="protein sequence ID" value="OMI06173.1"/>
    <property type="molecule type" value="Genomic_DNA"/>
</dbReference>
<dbReference type="AlphaFoldDB" id="A0A1R1RVT9"/>
<proteinExistence type="predicted"/>
<dbReference type="Pfam" id="PF20563">
    <property type="entry name" value="DUF6773"/>
    <property type="match status" value="1"/>
</dbReference>
<keyword evidence="3" id="KW-1185">Reference proteome</keyword>
<evidence type="ECO:0000313" key="2">
    <source>
        <dbReference type="EMBL" id="OMI06173.1"/>
    </source>
</evidence>
<feature type="transmembrane region" description="Helical" evidence="1">
    <location>
        <begin position="89"/>
        <end position="108"/>
    </location>
</feature>
<evidence type="ECO:0000313" key="3">
    <source>
        <dbReference type="Proteomes" id="UP000187367"/>
    </source>
</evidence>
<gene>
    <name evidence="2" type="ORF">BW143_09590</name>
</gene>
<accession>A0A1R1RVT9</accession>
<comment type="caution">
    <text evidence="2">The sequence shown here is derived from an EMBL/GenBank/DDBJ whole genome shotgun (WGS) entry which is preliminary data.</text>
</comment>
<feature type="transmembrane region" description="Helical" evidence="1">
    <location>
        <begin position="120"/>
        <end position="139"/>
    </location>
</feature>
<feature type="transmembrane region" description="Helical" evidence="1">
    <location>
        <begin position="48"/>
        <end position="68"/>
    </location>
</feature>
<evidence type="ECO:0008006" key="4">
    <source>
        <dbReference type="Google" id="ProtNLM"/>
    </source>
</evidence>
<sequence length="152" mass="17852">MKFFKSGDEYIEKKMEQFFSEAGMIVAVLLLIDFLIRSLILERPSSEYLISGIGFAVYAGWILFRYLFSGLEYPEIANQLTYRKKRKEIIAVSFGSGIIFFILTLIFIGVPEQPDEWVDLIVMFILFVFFYFIIHFISLHKSFKKNKDLLDD</sequence>
<protein>
    <recommendedName>
        <fullName evidence="4">DUF3278 domain-containing protein</fullName>
    </recommendedName>
</protein>
<dbReference type="OrthoDB" id="2939083at2"/>
<organism evidence="2 3">
    <name type="scientific">Bacillus swezeyi</name>
    <dbReference type="NCBI Taxonomy" id="1925020"/>
    <lineage>
        <taxon>Bacteria</taxon>
        <taxon>Bacillati</taxon>
        <taxon>Bacillota</taxon>
        <taxon>Bacilli</taxon>
        <taxon>Bacillales</taxon>
        <taxon>Bacillaceae</taxon>
        <taxon>Bacillus</taxon>
    </lineage>
</organism>
<dbReference type="Proteomes" id="UP000187367">
    <property type="component" value="Unassembled WGS sequence"/>
</dbReference>
<keyword evidence="1" id="KW-1133">Transmembrane helix</keyword>
<feature type="transmembrane region" description="Helical" evidence="1">
    <location>
        <begin position="18"/>
        <end position="36"/>
    </location>
</feature>
<dbReference type="InterPro" id="IPR046664">
    <property type="entry name" value="DUF6773"/>
</dbReference>
<reference evidence="2 3" key="1">
    <citation type="submission" date="2017-01" db="EMBL/GenBank/DDBJ databases">
        <title>Bacillus phylogenomics.</title>
        <authorList>
            <person name="Dunlap C."/>
        </authorList>
    </citation>
    <scope>NUCLEOTIDE SEQUENCE [LARGE SCALE GENOMIC DNA]</scope>
    <source>
        <strain evidence="2 3">NRRL B-41282</strain>
    </source>
</reference>
<keyword evidence="1" id="KW-0812">Transmembrane</keyword>
<accession>A0A1R1QNE6</accession>
<name>A0A1R1RVT9_9BACI</name>
<evidence type="ECO:0000256" key="1">
    <source>
        <dbReference type="SAM" id="Phobius"/>
    </source>
</evidence>